<protein>
    <recommendedName>
        <fullName evidence="1">DUF7600 domain-containing protein</fullName>
    </recommendedName>
</protein>
<feature type="domain" description="DUF7600" evidence="1">
    <location>
        <begin position="11"/>
        <end position="87"/>
    </location>
</feature>
<reference evidence="2 3" key="1">
    <citation type="submission" date="2019-06" db="EMBL/GenBank/DDBJ databases">
        <authorList>
            <person name="Broberg M."/>
        </authorList>
    </citation>
    <scope>NUCLEOTIDE SEQUENCE [LARGE SCALE GENOMIC DNA]</scope>
</reference>
<evidence type="ECO:0000313" key="2">
    <source>
        <dbReference type="EMBL" id="VUC35451.1"/>
    </source>
</evidence>
<dbReference type="Proteomes" id="UP000766486">
    <property type="component" value="Unassembled WGS sequence"/>
</dbReference>
<dbReference type="Pfam" id="PF24539">
    <property type="entry name" value="DUF7600"/>
    <property type="match status" value="1"/>
</dbReference>
<proteinExistence type="predicted"/>
<name>A0ABY6UVJ9_BIOOC</name>
<gene>
    <name evidence="2" type="ORF">CLO192961_LOCUS411281</name>
</gene>
<evidence type="ECO:0000259" key="1">
    <source>
        <dbReference type="Pfam" id="PF24539"/>
    </source>
</evidence>
<dbReference type="InterPro" id="IPR056021">
    <property type="entry name" value="DUF7600"/>
</dbReference>
<keyword evidence="3" id="KW-1185">Reference proteome</keyword>
<sequence>MATARHAWVTEIPISIPEASTRTSPLVINFGSRGIRAIRFVGSNGAISQWLGDPNECPQTERLVFNNVVDAIEAGFDGCKLVSLRALEPTRPSSNFRTSTYWYPHVPPPSLFLNEQIFPQKKRYINEYKPLFWIHFGAGERLRSLTGMRVTYSVSIEKIEFLFESFESLALGRHEPDPYAQYLDFAIDGSHGEIINCIEIFYVPGPEPSPSIDLSEIPGPLDNSHFITFKVRII</sequence>
<organism evidence="2 3">
    <name type="scientific">Bionectria ochroleuca</name>
    <name type="common">Gliocladium roseum</name>
    <dbReference type="NCBI Taxonomy" id="29856"/>
    <lineage>
        <taxon>Eukaryota</taxon>
        <taxon>Fungi</taxon>
        <taxon>Dikarya</taxon>
        <taxon>Ascomycota</taxon>
        <taxon>Pezizomycotina</taxon>
        <taxon>Sordariomycetes</taxon>
        <taxon>Hypocreomycetidae</taxon>
        <taxon>Hypocreales</taxon>
        <taxon>Bionectriaceae</taxon>
        <taxon>Clonostachys</taxon>
    </lineage>
</organism>
<comment type="caution">
    <text evidence="2">The sequence shown here is derived from an EMBL/GenBank/DDBJ whole genome shotgun (WGS) entry which is preliminary data.</text>
</comment>
<accession>A0ABY6UVJ9</accession>
<dbReference type="EMBL" id="CABFNS010000910">
    <property type="protein sequence ID" value="VUC35451.1"/>
    <property type="molecule type" value="Genomic_DNA"/>
</dbReference>
<evidence type="ECO:0000313" key="3">
    <source>
        <dbReference type="Proteomes" id="UP000766486"/>
    </source>
</evidence>